<proteinExistence type="predicted"/>
<evidence type="ECO:0000259" key="4">
    <source>
        <dbReference type="PROSITE" id="PS51109"/>
    </source>
</evidence>
<keyword evidence="3" id="KW-0812">Transmembrane</keyword>
<accession>A0AB39BDP6</accession>
<dbReference type="Pfam" id="PF07501">
    <property type="entry name" value="G5"/>
    <property type="match status" value="1"/>
</dbReference>
<dbReference type="AlphaFoldDB" id="A0AB39BDP6"/>
<dbReference type="RefSeq" id="WP_368496841.1">
    <property type="nucleotide sequence ID" value="NZ_CP162511.1"/>
</dbReference>
<sequence length="351" mass="35963">MTTPPAAPGWYADPKDPRQQRWWDGTRWTEFTTAWAQTTDTPFPPLPTPTPDARGGQATKRWRPSLTTWIVAAIAVLLALIGATRTGFGGFLIVVALFGVGAGVYTLATRRAGWLNLPRTKGAGGAALGISVAVLLLGALVAPRPVATELAGGQSDGAAISAQSGTGQESVADPTRASEPTATPKPTATSKPTSTPRPAPSLVMVDVPEAIAFGASTYEDPNVDVGTNVVVTAGVAGQKVTRWELTVVDGVETARRLVSETVTVAPVDEVTAIGTRQPPPPPAPEPEPQPEAAAPGGGCDPNYAGACVPIDSDVDCAGGSGNGPSYVRGPVQVIGSDIYDLDRDGDGIACD</sequence>
<dbReference type="SMART" id="SM01208">
    <property type="entry name" value="G5"/>
    <property type="match status" value="1"/>
</dbReference>
<dbReference type="InterPro" id="IPR011098">
    <property type="entry name" value="G5_dom"/>
</dbReference>
<dbReference type="EMBL" id="CP162511">
    <property type="protein sequence ID" value="XDI04441.1"/>
    <property type="molecule type" value="Genomic_DNA"/>
</dbReference>
<protein>
    <submittedName>
        <fullName evidence="5">G5 domain-containing protein</fullName>
    </submittedName>
</protein>
<feature type="compositionally biased region" description="Low complexity" evidence="2">
    <location>
        <begin position="177"/>
        <end position="196"/>
    </location>
</feature>
<feature type="region of interest" description="Disordered" evidence="2">
    <location>
        <begin position="38"/>
        <end position="59"/>
    </location>
</feature>
<evidence type="ECO:0000256" key="2">
    <source>
        <dbReference type="SAM" id="MobiDB-lite"/>
    </source>
</evidence>
<gene>
    <name evidence="5" type="ORF">ABFY20_14030</name>
</gene>
<feature type="region of interest" description="Disordered" evidence="2">
    <location>
        <begin position="272"/>
        <end position="297"/>
    </location>
</feature>
<keyword evidence="1" id="KW-0732">Signal</keyword>
<dbReference type="PROSITE" id="PS51109">
    <property type="entry name" value="G5"/>
    <property type="match status" value="1"/>
</dbReference>
<dbReference type="Gene3D" id="2.20.230.10">
    <property type="entry name" value="Resuscitation-promoting factor rpfb"/>
    <property type="match status" value="1"/>
</dbReference>
<feature type="transmembrane region" description="Helical" evidence="3">
    <location>
        <begin position="89"/>
        <end position="108"/>
    </location>
</feature>
<evidence type="ECO:0000256" key="3">
    <source>
        <dbReference type="SAM" id="Phobius"/>
    </source>
</evidence>
<feature type="compositionally biased region" description="Pro residues" evidence="2">
    <location>
        <begin position="277"/>
        <end position="289"/>
    </location>
</feature>
<name>A0AB39BDP6_9MICO</name>
<evidence type="ECO:0000313" key="5">
    <source>
        <dbReference type="EMBL" id="XDI04441.1"/>
    </source>
</evidence>
<dbReference type="InterPro" id="IPR018929">
    <property type="entry name" value="DUF2510"/>
</dbReference>
<feature type="transmembrane region" description="Helical" evidence="3">
    <location>
        <begin position="120"/>
        <end position="142"/>
    </location>
</feature>
<organism evidence="5">
    <name type="scientific">Herbiconiux sp. A18JL235</name>
    <dbReference type="NCBI Taxonomy" id="3152363"/>
    <lineage>
        <taxon>Bacteria</taxon>
        <taxon>Bacillati</taxon>
        <taxon>Actinomycetota</taxon>
        <taxon>Actinomycetes</taxon>
        <taxon>Micrococcales</taxon>
        <taxon>Microbacteriaceae</taxon>
        <taxon>Herbiconiux</taxon>
    </lineage>
</organism>
<keyword evidence="3" id="KW-0472">Membrane</keyword>
<reference evidence="5" key="1">
    <citation type="submission" date="2024-05" db="EMBL/GenBank/DDBJ databases">
        <title>Herbiconiux sp. A18JL235.</title>
        <authorList>
            <person name="Zhang G."/>
        </authorList>
    </citation>
    <scope>NUCLEOTIDE SEQUENCE</scope>
    <source>
        <strain evidence="5">A18JL235</strain>
    </source>
</reference>
<evidence type="ECO:0000256" key="1">
    <source>
        <dbReference type="ARBA" id="ARBA00022729"/>
    </source>
</evidence>
<keyword evidence="3" id="KW-1133">Transmembrane helix</keyword>
<feature type="domain" description="G5" evidence="4">
    <location>
        <begin position="195"/>
        <end position="277"/>
    </location>
</feature>
<feature type="region of interest" description="Disordered" evidence="2">
    <location>
        <begin position="157"/>
        <end position="202"/>
    </location>
</feature>
<dbReference type="Pfam" id="PF10708">
    <property type="entry name" value="DUF2510"/>
    <property type="match status" value="1"/>
</dbReference>
<feature type="transmembrane region" description="Helical" evidence="3">
    <location>
        <begin position="66"/>
        <end position="83"/>
    </location>
</feature>